<dbReference type="SUPFAM" id="SSF50998">
    <property type="entry name" value="Quinoprotein alcohol dehydrogenase-like"/>
    <property type="match status" value="1"/>
</dbReference>
<accession>A0AAT9H9U6</accession>
<feature type="domain" description="Pyrrolo-quinoline quinone repeat" evidence="1">
    <location>
        <begin position="25"/>
        <end position="132"/>
    </location>
</feature>
<dbReference type="AlphaFoldDB" id="A0AAT9H9U6"/>
<evidence type="ECO:0000313" key="2">
    <source>
        <dbReference type="EMBL" id="BFO14161.1"/>
    </source>
</evidence>
<dbReference type="InterPro" id="IPR011047">
    <property type="entry name" value="Quinoprotein_ADH-like_sf"/>
</dbReference>
<dbReference type="InterPro" id="IPR015943">
    <property type="entry name" value="WD40/YVTN_repeat-like_dom_sf"/>
</dbReference>
<evidence type="ECO:0000259" key="1">
    <source>
        <dbReference type="Pfam" id="PF13360"/>
    </source>
</evidence>
<sequence length="139" mass="14131">MIGYTPETGATRRTALSTALEQAQGTVHEGIAHLMATGGTLTAVDLEAGEQLWSLETGLTRGSAPVSDGRHVYLTAPDGRLLAVDARSGRLAGHTPSRLGEAGTVAAALPAPVVADGRVYASAPDGTVFAVNGRDPGAW</sequence>
<dbReference type="PANTHER" id="PTHR34512:SF30">
    <property type="entry name" value="OUTER MEMBRANE PROTEIN ASSEMBLY FACTOR BAMB"/>
    <property type="match status" value="1"/>
</dbReference>
<dbReference type="PANTHER" id="PTHR34512">
    <property type="entry name" value="CELL SURFACE PROTEIN"/>
    <property type="match status" value="1"/>
</dbReference>
<dbReference type="Pfam" id="PF13360">
    <property type="entry name" value="PQQ_2"/>
    <property type="match status" value="1"/>
</dbReference>
<organism evidence="2">
    <name type="scientific">Streptomyces haneummycinicus</name>
    <dbReference type="NCBI Taxonomy" id="3074435"/>
    <lineage>
        <taxon>Bacteria</taxon>
        <taxon>Bacillati</taxon>
        <taxon>Actinomycetota</taxon>
        <taxon>Actinomycetes</taxon>
        <taxon>Kitasatosporales</taxon>
        <taxon>Streptomycetaceae</taxon>
        <taxon>Streptomyces</taxon>
    </lineage>
</organism>
<dbReference type="EMBL" id="AP035768">
    <property type="protein sequence ID" value="BFO14161.1"/>
    <property type="molecule type" value="Genomic_DNA"/>
</dbReference>
<dbReference type="InterPro" id="IPR002372">
    <property type="entry name" value="PQQ_rpt_dom"/>
</dbReference>
<gene>
    <name evidence="2" type="ORF">SHKM778_05490</name>
</gene>
<dbReference type="Gene3D" id="2.130.10.10">
    <property type="entry name" value="YVTN repeat-like/Quinoprotein amine dehydrogenase"/>
    <property type="match status" value="1"/>
</dbReference>
<proteinExistence type="predicted"/>
<reference evidence="2" key="1">
    <citation type="submission" date="2024-06" db="EMBL/GenBank/DDBJ databases">
        <authorList>
            <consortium name="consrtm"/>
            <person name="Uemura M."/>
            <person name="Terahara T."/>
        </authorList>
    </citation>
    <scope>NUCLEOTIDE SEQUENCE</scope>
    <source>
        <strain evidence="2">KM77-8</strain>
    </source>
</reference>
<reference evidence="2" key="2">
    <citation type="submission" date="2024-07" db="EMBL/GenBank/DDBJ databases">
        <title>Streptomyces haneummycinica sp. nov., a new antibiotic-producing actinobacterium isolated from marine sediment.</title>
        <authorList>
            <person name="Uemura M."/>
            <person name="Hamada M."/>
            <person name="Hirano S."/>
            <person name="Kobayashi K."/>
            <person name="Ohshiro T."/>
            <person name="Kobayashi T."/>
            <person name="Terahara T."/>
        </authorList>
    </citation>
    <scope>NUCLEOTIDE SEQUENCE</scope>
    <source>
        <strain evidence="2">KM77-8</strain>
    </source>
</reference>
<protein>
    <recommendedName>
        <fullName evidence="1">Pyrrolo-quinoline quinone repeat domain-containing protein</fullName>
    </recommendedName>
</protein>
<name>A0AAT9H9U6_9ACTN</name>